<gene>
    <name evidence="8" type="ordered locus">Spica_2451</name>
</gene>
<keyword evidence="6 7" id="KW-0472">Membrane</keyword>
<keyword evidence="9" id="KW-1185">Reference proteome</keyword>
<feature type="transmembrane region" description="Helical" evidence="7">
    <location>
        <begin position="331"/>
        <end position="352"/>
    </location>
</feature>
<dbReference type="InterPro" id="IPR002528">
    <property type="entry name" value="MATE_fam"/>
</dbReference>
<dbReference type="HOGENOM" id="CLU_012893_5_3_12"/>
<dbReference type="PANTHER" id="PTHR43549">
    <property type="entry name" value="MULTIDRUG RESISTANCE PROTEIN YPNP-RELATED"/>
    <property type="match status" value="1"/>
</dbReference>
<proteinExistence type="predicted"/>
<evidence type="ECO:0000256" key="5">
    <source>
        <dbReference type="ARBA" id="ARBA00022989"/>
    </source>
</evidence>
<keyword evidence="2" id="KW-0813">Transport</keyword>
<evidence type="ECO:0000313" key="8">
    <source>
        <dbReference type="EMBL" id="AEJ20559.1"/>
    </source>
</evidence>
<evidence type="ECO:0000313" key="9">
    <source>
        <dbReference type="Proteomes" id="UP000000503"/>
    </source>
</evidence>
<keyword evidence="4 7" id="KW-0812">Transmembrane</keyword>
<feature type="transmembrane region" description="Helical" evidence="7">
    <location>
        <begin position="150"/>
        <end position="170"/>
    </location>
</feature>
<dbReference type="eggNOG" id="COG0534">
    <property type="taxonomic scope" value="Bacteria"/>
</dbReference>
<comment type="subcellular location">
    <subcellularLocation>
        <location evidence="1">Cell membrane</location>
        <topology evidence="1">Multi-pass membrane protein</topology>
    </subcellularLocation>
</comment>
<dbReference type="Proteomes" id="UP000000503">
    <property type="component" value="Chromosome"/>
</dbReference>
<dbReference type="AlphaFoldDB" id="F8F4B2"/>
<feature type="transmembrane region" description="Helical" evidence="7">
    <location>
        <begin position="182"/>
        <end position="202"/>
    </location>
</feature>
<feature type="transmembrane region" description="Helical" evidence="7">
    <location>
        <begin position="380"/>
        <end position="398"/>
    </location>
</feature>
<dbReference type="PIRSF" id="PIRSF006603">
    <property type="entry name" value="DinF"/>
    <property type="match status" value="1"/>
</dbReference>
<dbReference type="EMBL" id="CP002868">
    <property type="protein sequence ID" value="AEJ20559.1"/>
    <property type="molecule type" value="Genomic_DNA"/>
</dbReference>
<evidence type="ECO:0000256" key="1">
    <source>
        <dbReference type="ARBA" id="ARBA00004651"/>
    </source>
</evidence>
<evidence type="ECO:0000256" key="2">
    <source>
        <dbReference type="ARBA" id="ARBA00022448"/>
    </source>
</evidence>
<organism evidence="8 9">
    <name type="scientific">Gracilinema caldarium (strain ATCC 51460 / DSM 7334 / H1)</name>
    <name type="common">Treponema caldarium</name>
    <dbReference type="NCBI Taxonomy" id="744872"/>
    <lineage>
        <taxon>Bacteria</taxon>
        <taxon>Pseudomonadati</taxon>
        <taxon>Spirochaetota</taxon>
        <taxon>Spirochaetia</taxon>
        <taxon>Spirochaetales</taxon>
        <taxon>Breznakiellaceae</taxon>
        <taxon>Gracilinema</taxon>
    </lineage>
</organism>
<feature type="transmembrane region" description="Helical" evidence="7">
    <location>
        <begin position="208"/>
        <end position="231"/>
    </location>
</feature>
<dbReference type="RefSeq" id="WP_013969838.1">
    <property type="nucleotide sequence ID" value="NC_015732.1"/>
</dbReference>
<keyword evidence="5 7" id="KW-1133">Transmembrane helix</keyword>
<evidence type="ECO:0000256" key="6">
    <source>
        <dbReference type="ARBA" id="ARBA00023136"/>
    </source>
</evidence>
<accession>F8F4B2</accession>
<feature type="transmembrane region" description="Helical" evidence="7">
    <location>
        <begin position="435"/>
        <end position="457"/>
    </location>
</feature>
<dbReference type="InterPro" id="IPR048279">
    <property type="entry name" value="MdtK-like"/>
</dbReference>
<dbReference type="STRING" id="744872.Spica_2451"/>
<feature type="transmembrane region" description="Helical" evidence="7">
    <location>
        <begin position="106"/>
        <end position="138"/>
    </location>
</feature>
<dbReference type="KEGG" id="scd:Spica_2451"/>
<dbReference type="PANTHER" id="PTHR43549:SF2">
    <property type="entry name" value="MULTIDRUG RESISTANCE PROTEIN NORM-RELATED"/>
    <property type="match status" value="1"/>
</dbReference>
<dbReference type="GO" id="GO:0015297">
    <property type="term" value="F:antiporter activity"/>
    <property type="evidence" value="ECO:0007669"/>
    <property type="project" value="InterPro"/>
</dbReference>
<name>F8F4B2_GRAC1</name>
<evidence type="ECO:0000256" key="3">
    <source>
        <dbReference type="ARBA" id="ARBA00022475"/>
    </source>
</evidence>
<keyword evidence="3" id="KW-1003">Cell membrane</keyword>
<dbReference type="GO" id="GO:0005886">
    <property type="term" value="C:plasma membrane"/>
    <property type="evidence" value="ECO:0007669"/>
    <property type="project" value="UniProtKB-SubCell"/>
</dbReference>
<sequence>MRTLLSVKIDAITDRHRSKRDFILHDNLWSVIILIGLPLVFYNGLSQVFSFIDTLIAASMGPRIVSIISFISQIQLLFTTLSAGIGLGGGILIGRAIGEHNTEKEYRLIVTLSMMIGLLILLTVGLAIPLAPWILWFFKMPADLFEPGLIMFRIELSGLVFVFLNSLYFAIQRARGYTGKIFSWNLLILSLKLTITLFLVYVLDIGPISLSVASFIAQGLVALLAVGIFFVHEGASFKTIIQKHKTGFTECKEIIHLSLPVFLEKFIFNYGKAVVNGMSAIYGSMAIGALGVSNRIGGLVTMPPIGFQEAEATIISQNLGNKNYRRAFDTFKVTCMINIVLGIFFFIAMSIFKNDLIQLFSKGDPLFSQEIAKVYNYERYASILLAISSSVMGLLYGFGYTRLSMLLNLLRLFVFRIPPLWYFQHFTNMKTEGLGIAMMISNMMMGISAIVGALFIIQRWRKGLIRTSHNKK</sequence>
<dbReference type="InterPro" id="IPR052031">
    <property type="entry name" value="Membrane_Transporter-Flippase"/>
</dbReference>
<reference evidence="9" key="1">
    <citation type="journal article" date="2013" name="Stand. Genomic Sci.">
        <title>Genome sequence of the thermophilic fresh-water bacterium Spirochaeta caldaria type strain (H1(T)), reclassification of Spirochaeta caldaria, Spirochaeta stenostrepta, and Spirochaeta zuelzerae in the genus Treponema as Treponema caldaria comb. nov., Treponema stenostrepta comb. nov., and Treponema zuelzerae comb. nov., and emendation of the genus Treponema.</title>
        <authorList>
            <person name="Abt B."/>
            <person name="Goker M."/>
            <person name="Scheuner C."/>
            <person name="Han C."/>
            <person name="Lu M."/>
            <person name="Misra M."/>
            <person name="Lapidus A."/>
            <person name="Nolan M."/>
            <person name="Lucas S."/>
            <person name="Hammon N."/>
            <person name="Deshpande S."/>
            <person name="Cheng J.F."/>
            <person name="Tapia R."/>
            <person name="Goodwin L.A."/>
            <person name="Pitluck S."/>
            <person name="Liolios K."/>
            <person name="Pagani I."/>
            <person name="Ivanova N."/>
            <person name="Mavromatis K."/>
            <person name="Mikhailova N."/>
            <person name="Huntemann M."/>
            <person name="Pati A."/>
            <person name="Chen A."/>
            <person name="Palaniappan K."/>
            <person name="Land M."/>
            <person name="Hauser L."/>
            <person name="Jeffries C.D."/>
            <person name="Rohde M."/>
            <person name="Spring S."/>
            <person name="Gronow S."/>
            <person name="Detter J.C."/>
            <person name="Bristow J."/>
            <person name="Eisen J.A."/>
            <person name="Markowitz V."/>
            <person name="Hugenholtz P."/>
            <person name="Kyrpides N.C."/>
            <person name="Woyke T."/>
            <person name="Klenk H.P."/>
        </authorList>
    </citation>
    <scope>NUCLEOTIDE SEQUENCE</scope>
    <source>
        <strain evidence="9">ATCC 51460 / DSM 7334 / H1</strain>
    </source>
</reference>
<feature type="transmembrane region" description="Helical" evidence="7">
    <location>
        <begin position="65"/>
        <end position="94"/>
    </location>
</feature>
<evidence type="ECO:0000256" key="4">
    <source>
        <dbReference type="ARBA" id="ARBA00022692"/>
    </source>
</evidence>
<feature type="transmembrane region" description="Helical" evidence="7">
    <location>
        <begin position="27"/>
        <end position="45"/>
    </location>
</feature>
<protein>
    <submittedName>
        <fullName evidence="8">Multi antimicrobial extrusion protein MatE</fullName>
    </submittedName>
</protein>
<dbReference type="Pfam" id="PF01554">
    <property type="entry name" value="MatE"/>
    <property type="match status" value="2"/>
</dbReference>
<evidence type="ECO:0000256" key="7">
    <source>
        <dbReference type="SAM" id="Phobius"/>
    </source>
</evidence>
<dbReference type="OrthoDB" id="385629at2"/>
<dbReference type="GO" id="GO:0042910">
    <property type="term" value="F:xenobiotic transmembrane transporter activity"/>
    <property type="evidence" value="ECO:0007669"/>
    <property type="project" value="InterPro"/>
</dbReference>